<sequence>MPGLSILIPVYNRDVRKLVQTLQAQLAEWDGPVEIICLDDESEEATRELNRSVAGLPGVQYEELPRNIGRAAIRNRLAARAQYPWLLLLDNNVQLPETGFLARYAAALDQAPVLVGGSTYEPFAPTQLPFILRWCYGRKREARPAVFRQKRPYANFNLKNVLLRAEVLRQHPLDEHLTGYGHEDTRFGWDLEAAHIPVAHIDNPVLHNMLESAEVFLQKTQEGVRNLAWLYQHEGLGANKTKLLRTALLLQRVGLDSAIRAALRLREPHMRQNLLSPTPKLGRLDRLKLYWLLTELASPAKSQLKKP</sequence>
<dbReference type="SUPFAM" id="SSF53448">
    <property type="entry name" value="Nucleotide-diphospho-sugar transferases"/>
    <property type="match status" value="1"/>
</dbReference>
<dbReference type="EMBL" id="MTSE01000009">
    <property type="protein sequence ID" value="OUJ72688.1"/>
    <property type="molecule type" value="Genomic_DNA"/>
</dbReference>
<dbReference type="Pfam" id="PF00535">
    <property type="entry name" value="Glycos_transf_2"/>
    <property type="match status" value="1"/>
</dbReference>
<evidence type="ECO:0000259" key="1">
    <source>
        <dbReference type="Pfam" id="PF00535"/>
    </source>
</evidence>
<dbReference type="InterPro" id="IPR050834">
    <property type="entry name" value="Glycosyltransf_2"/>
</dbReference>
<dbReference type="RefSeq" id="WP_086595374.1">
    <property type="nucleotide sequence ID" value="NZ_MTSE01000009.1"/>
</dbReference>
<dbReference type="Gene3D" id="3.90.550.10">
    <property type="entry name" value="Spore Coat Polysaccharide Biosynthesis Protein SpsA, Chain A"/>
    <property type="match status" value="1"/>
</dbReference>
<evidence type="ECO:0000313" key="3">
    <source>
        <dbReference type="Proteomes" id="UP000194873"/>
    </source>
</evidence>
<dbReference type="CDD" id="cd00761">
    <property type="entry name" value="Glyco_tranf_GTA_type"/>
    <property type="match status" value="1"/>
</dbReference>
<gene>
    <name evidence="2" type="ORF">BXP70_17425</name>
</gene>
<dbReference type="Proteomes" id="UP000194873">
    <property type="component" value="Unassembled WGS sequence"/>
</dbReference>
<feature type="domain" description="Glycosyltransferase 2-like" evidence="1">
    <location>
        <begin position="5"/>
        <end position="126"/>
    </location>
</feature>
<proteinExistence type="predicted"/>
<reference evidence="2 3" key="1">
    <citation type="submission" date="2017-01" db="EMBL/GenBank/DDBJ databases">
        <title>A new Hymenobacter.</title>
        <authorList>
            <person name="Liang Y."/>
            <person name="Feng F."/>
        </authorList>
    </citation>
    <scope>NUCLEOTIDE SEQUENCE [LARGE SCALE GENOMIC DNA]</scope>
    <source>
        <strain evidence="2">MIMBbqt21</strain>
    </source>
</reference>
<protein>
    <recommendedName>
        <fullName evidence="1">Glycosyltransferase 2-like domain-containing protein</fullName>
    </recommendedName>
</protein>
<comment type="caution">
    <text evidence="2">The sequence shown here is derived from an EMBL/GenBank/DDBJ whole genome shotgun (WGS) entry which is preliminary data.</text>
</comment>
<name>A0A243WAT6_9BACT</name>
<dbReference type="InterPro" id="IPR001173">
    <property type="entry name" value="Glyco_trans_2-like"/>
</dbReference>
<keyword evidence="3" id="KW-1185">Reference proteome</keyword>
<dbReference type="InterPro" id="IPR029044">
    <property type="entry name" value="Nucleotide-diphossugar_trans"/>
</dbReference>
<organism evidence="2 3">
    <name type="scientific">Hymenobacter crusticola</name>
    <dbReference type="NCBI Taxonomy" id="1770526"/>
    <lineage>
        <taxon>Bacteria</taxon>
        <taxon>Pseudomonadati</taxon>
        <taxon>Bacteroidota</taxon>
        <taxon>Cytophagia</taxon>
        <taxon>Cytophagales</taxon>
        <taxon>Hymenobacteraceae</taxon>
        <taxon>Hymenobacter</taxon>
    </lineage>
</organism>
<evidence type="ECO:0000313" key="2">
    <source>
        <dbReference type="EMBL" id="OUJ72688.1"/>
    </source>
</evidence>
<dbReference type="PANTHER" id="PTHR43685">
    <property type="entry name" value="GLYCOSYLTRANSFERASE"/>
    <property type="match status" value="1"/>
</dbReference>
<dbReference type="AlphaFoldDB" id="A0A243WAT6"/>
<dbReference type="OrthoDB" id="761861at2"/>
<accession>A0A243WAT6</accession>
<dbReference type="PANTHER" id="PTHR43685:SF3">
    <property type="entry name" value="SLR2126 PROTEIN"/>
    <property type="match status" value="1"/>
</dbReference>